<dbReference type="PRINTS" id="PR00455">
    <property type="entry name" value="HTHTETR"/>
</dbReference>
<evidence type="ECO:0000313" key="7">
    <source>
        <dbReference type="Proteomes" id="UP000245216"/>
    </source>
</evidence>
<keyword evidence="1" id="KW-0805">Transcription regulation</keyword>
<dbReference type="GO" id="GO:0003677">
    <property type="term" value="F:DNA binding"/>
    <property type="evidence" value="ECO:0007669"/>
    <property type="project" value="UniProtKB-UniRule"/>
</dbReference>
<dbReference type="STRING" id="511.UZ73_01730"/>
<comment type="caution">
    <text evidence="6">The sequence shown here is derived from an EMBL/GenBank/DDBJ whole genome shotgun (WGS) entry which is preliminary data.</text>
</comment>
<dbReference type="RefSeq" id="WP_109088634.1">
    <property type="nucleotide sequence ID" value="NZ_QEXO01000001.1"/>
</dbReference>
<dbReference type="InterPro" id="IPR001647">
    <property type="entry name" value="HTH_TetR"/>
</dbReference>
<dbReference type="InterPro" id="IPR011075">
    <property type="entry name" value="TetR_C"/>
</dbReference>
<evidence type="ECO:0000256" key="3">
    <source>
        <dbReference type="ARBA" id="ARBA00023163"/>
    </source>
</evidence>
<evidence type="ECO:0000313" key="6">
    <source>
        <dbReference type="EMBL" id="PWE16289.1"/>
    </source>
</evidence>
<evidence type="ECO:0000256" key="2">
    <source>
        <dbReference type="ARBA" id="ARBA00023125"/>
    </source>
</evidence>
<reference evidence="6 7" key="2">
    <citation type="submission" date="2018-05" db="EMBL/GenBank/DDBJ databases">
        <authorList>
            <person name="Lanie J.A."/>
            <person name="Ng W.-L."/>
            <person name="Kazmierczak K.M."/>
            <person name="Andrzejewski T.M."/>
            <person name="Davidsen T.M."/>
            <person name="Wayne K.J."/>
            <person name="Tettelin H."/>
            <person name="Glass J.I."/>
            <person name="Rusch D."/>
            <person name="Podicherti R."/>
            <person name="Tsui H.-C.T."/>
            <person name="Winkler M.E."/>
        </authorList>
    </citation>
    <scope>NUCLEOTIDE SEQUENCE [LARGE SCALE GENOMIC DNA]</scope>
    <source>
        <strain evidence="6 7">YBY</strain>
    </source>
</reference>
<dbReference type="PANTHER" id="PTHR47506:SF6">
    <property type="entry name" value="HTH-TYPE TRANSCRIPTIONAL REPRESSOR NEMR"/>
    <property type="match status" value="1"/>
</dbReference>
<dbReference type="AlphaFoldDB" id="A0A2U2BQL9"/>
<keyword evidence="2 4" id="KW-0238">DNA-binding</keyword>
<keyword evidence="3" id="KW-0804">Transcription</keyword>
<name>A0A2U2BQL9_ALCFA</name>
<protein>
    <submittedName>
        <fullName evidence="6">TetR/AcrR family transcriptional regulator</fullName>
    </submittedName>
</protein>
<evidence type="ECO:0000256" key="4">
    <source>
        <dbReference type="PROSITE-ProRule" id="PRU00335"/>
    </source>
</evidence>
<dbReference type="InterPro" id="IPR009057">
    <property type="entry name" value="Homeodomain-like_sf"/>
</dbReference>
<reference evidence="6 7" key="1">
    <citation type="submission" date="2018-05" db="EMBL/GenBank/DDBJ databases">
        <title>Genome Sequence of an Efficient Indole-Degrading Bacterium, Alcaligenes sp.YBY.</title>
        <authorList>
            <person name="Yang B."/>
        </authorList>
    </citation>
    <scope>NUCLEOTIDE SEQUENCE [LARGE SCALE GENOMIC DNA]</scope>
    <source>
        <strain evidence="6 7">YBY</strain>
    </source>
</reference>
<dbReference type="Proteomes" id="UP000245216">
    <property type="component" value="Unassembled WGS sequence"/>
</dbReference>
<dbReference type="SUPFAM" id="SSF46689">
    <property type="entry name" value="Homeodomain-like"/>
    <property type="match status" value="1"/>
</dbReference>
<dbReference type="Pfam" id="PF16859">
    <property type="entry name" value="TetR_C_11"/>
    <property type="match status" value="1"/>
</dbReference>
<feature type="DNA-binding region" description="H-T-H motif" evidence="4">
    <location>
        <begin position="27"/>
        <end position="46"/>
    </location>
</feature>
<dbReference type="PANTHER" id="PTHR47506">
    <property type="entry name" value="TRANSCRIPTIONAL REGULATORY PROTEIN"/>
    <property type="match status" value="1"/>
</dbReference>
<evidence type="ECO:0000259" key="5">
    <source>
        <dbReference type="PROSITE" id="PS50977"/>
    </source>
</evidence>
<evidence type="ECO:0000256" key="1">
    <source>
        <dbReference type="ARBA" id="ARBA00023015"/>
    </source>
</evidence>
<accession>A0A2U2BQL9</accession>
<dbReference type="EMBL" id="QEXO01000001">
    <property type="protein sequence ID" value="PWE16289.1"/>
    <property type="molecule type" value="Genomic_DNA"/>
</dbReference>
<organism evidence="6 7">
    <name type="scientific">Alcaligenes faecalis</name>
    <dbReference type="NCBI Taxonomy" id="511"/>
    <lineage>
        <taxon>Bacteria</taxon>
        <taxon>Pseudomonadati</taxon>
        <taxon>Pseudomonadota</taxon>
        <taxon>Betaproteobacteria</taxon>
        <taxon>Burkholderiales</taxon>
        <taxon>Alcaligenaceae</taxon>
        <taxon>Alcaligenes</taxon>
    </lineage>
</organism>
<proteinExistence type="predicted"/>
<dbReference type="InterPro" id="IPR036271">
    <property type="entry name" value="Tet_transcr_reg_TetR-rel_C_sf"/>
</dbReference>
<dbReference type="Gene3D" id="1.10.357.10">
    <property type="entry name" value="Tetracycline Repressor, domain 2"/>
    <property type="match status" value="1"/>
</dbReference>
<feature type="domain" description="HTH tetR-type" evidence="5">
    <location>
        <begin position="4"/>
        <end position="64"/>
    </location>
</feature>
<dbReference type="SUPFAM" id="SSF48498">
    <property type="entry name" value="Tetracyclin repressor-like, C-terminal domain"/>
    <property type="match status" value="1"/>
</dbReference>
<dbReference type="Pfam" id="PF00440">
    <property type="entry name" value="TetR_N"/>
    <property type="match status" value="1"/>
</dbReference>
<gene>
    <name evidence="6" type="ORF">DF183_03375</name>
</gene>
<sequence length="189" mass="20503">MSSLPTRETLLQAAQSLLRSKGYAAFSYADLERVVGIRKASIHHHFATKEDLGLAVVEAYMAQVQASLQEISQTSGSTAQRLQAFVGLFSQGQEQGFLPLCGALAAELASLPASLQLLAQHFLELQRRWLKQVLDDGVQAGEVPAELDTEATAHHLLCQMEGAGFVNWTLDKSRQVDVAALLRIAGIHP</sequence>
<dbReference type="PROSITE" id="PS50977">
    <property type="entry name" value="HTH_TETR_2"/>
    <property type="match status" value="1"/>
</dbReference>